<reference evidence="2 3" key="1">
    <citation type="journal article" date="2019" name="Int. J. Syst. Evol. Microbiol.">
        <title>The Global Catalogue of Microorganisms (GCM) 10K type strain sequencing project: providing services to taxonomists for standard genome sequencing and annotation.</title>
        <authorList>
            <consortium name="The Broad Institute Genomics Platform"/>
            <consortium name="The Broad Institute Genome Sequencing Center for Infectious Disease"/>
            <person name="Wu L."/>
            <person name="Ma J."/>
        </authorList>
    </citation>
    <scope>NUCLEOTIDE SEQUENCE [LARGE SCALE GENOMIC DNA]</scope>
    <source>
        <strain evidence="2 3">JCM 13929</strain>
    </source>
</reference>
<evidence type="ECO:0000313" key="2">
    <source>
        <dbReference type="EMBL" id="GAA1677158.1"/>
    </source>
</evidence>
<feature type="compositionally biased region" description="Low complexity" evidence="1">
    <location>
        <begin position="53"/>
        <end position="63"/>
    </location>
</feature>
<evidence type="ECO:0000313" key="3">
    <source>
        <dbReference type="Proteomes" id="UP001500064"/>
    </source>
</evidence>
<sequence length="335" mass="34682">MNAATKLGAYVLGLAVVFGGALGAGKLVGPIGSETAGTAGSGTPQAADHAGMTAPAATPTPATSAGHDAGHDTGQAKQDTPGGLQVSEKGYTFEPLTATFEPGEPADFRFAVTGPDGRPVTGYEVEHDKKLHLIVASRDLRNFQHVHPELGSDGVWSVRLTLPEAGPYRAFADFVPAGGSGLTLGADLTVAGDYKPGKLPEQSRTAKVDGYEVTLDGELTPGRSSKLTLKVSKDGEPVTDLQPYLGAYGHLVALRARDLAYLHVHPDGEPGDGRTAAGPEIVFYAEVPSTGDYRLFLDFQHGDEVRTAAFTAAAGERPATAEPTPTGHDDDGHGH</sequence>
<comment type="caution">
    <text evidence="2">The sequence shown here is derived from an EMBL/GenBank/DDBJ whole genome shotgun (WGS) entry which is preliminary data.</text>
</comment>
<feature type="region of interest" description="Disordered" evidence="1">
    <location>
        <begin position="37"/>
        <end position="87"/>
    </location>
</feature>
<gene>
    <name evidence="2" type="ORF">GCM10009733_087550</name>
</gene>
<dbReference type="EMBL" id="BAAAMU010000108">
    <property type="protein sequence ID" value="GAA1677158.1"/>
    <property type="molecule type" value="Genomic_DNA"/>
</dbReference>
<accession>A0ABN2GUQ1</accession>
<keyword evidence="3" id="KW-1185">Reference proteome</keyword>
<evidence type="ECO:0000256" key="1">
    <source>
        <dbReference type="SAM" id="MobiDB-lite"/>
    </source>
</evidence>
<evidence type="ECO:0008006" key="4">
    <source>
        <dbReference type="Google" id="ProtNLM"/>
    </source>
</evidence>
<organism evidence="2 3">
    <name type="scientific">Nonomuraea maheshkhaliensis</name>
    <dbReference type="NCBI Taxonomy" id="419590"/>
    <lineage>
        <taxon>Bacteria</taxon>
        <taxon>Bacillati</taxon>
        <taxon>Actinomycetota</taxon>
        <taxon>Actinomycetes</taxon>
        <taxon>Streptosporangiales</taxon>
        <taxon>Streptosporangiaceae</taxon>
        <taxon>Nonomuraea</taxon>
    </lineage>
</organism>
<feature type="region of interest" description="Disordered" evidence="1">
    <location>
        <begin position="312"/>
        <end position="335"/>
    </location>
</feature>
<dbReference type="Proteomes" id="UP001500064">
    <property type="component" value="Unassembled WGS sequence"/>
</dbReference>
<proteinExistence type="predicted"/>
<protein>
    <recommendedName>
        <fullName evidence="4">Secreted protein</fullName>
    </recommendedName>
</protein>
<dbReference type="RefSeq" id="WP_346112836.1">
    <property type="nucleotide sequence ID" value="NZ_BAAAMU010000108.1"/>
</dbReference>
<name>A0ABN2GUQ1_9ACTN</name>